<dbReference type="GeneID" id="6997089"/>
<dbReference type="InterPro" id="IPR000949">
    <property type="entry name" value="ELM2_dom"/>
</dbReference>
<feature type="region of interest" description="Disordered" evidence="2">
    <location>
        <begin position="31"/>
        <end position="51"/>
    </location>
</feature>
<proteinExistence type="predicted"/>
<protein>
    <recommendedName>
        <fullName evidence="3">ELM2 domain-containing protein</fullName>
    </recommendedName>
</protein>
<evidence type="ECO:0000259" key="3">
    <source>
        <dbReference type="Pfam" id="PF01448"/>
    </source>
</evidence>
<accession>B6AHD1</accession>
<keyword evidence="1" id="KW-0539">Nucleus</keyword>
<evidence type="ECO:0000313" key="4">
    <source>
        <dbReference type="EMBL" id="EEA07626.1"/>
    </source>
</evidence>
<feature type="compositionally biased region" description="Basic and acidic residues" evidence="2">
    <location>
        <begin position="32"/>
        <end position="51"/>
    </location>
</feature>
<gene>
    <name evidence="4" type="ORF">CMU_005490</name>
</gene>
<dbReference type="RefSeq" id="XP_002141975.1">
    <property type="nucleotide sequence ID" value="XM_002141939.1"/>
</dbReference>
<dbReference type="EMBL" id="DS989734">
    <property type="protein sequence ID" value="EEA07626.1"/>
    <property type="molecule type" value="Genomic_DNA"/>
</dbReference>
<feature type="domain" description="ELM2" evidence="3">
    <location>
        <begin position="14"/>
        <end position="41"/>
    </location>
</feature>
<dbReference type="AlphaFoldDB" id="B6AHD1"/>
<dbReference type="VEuPathDB" id="CryptoDB:CMU_005490"/>
<evidence type="ECO:0000313" key="5">
    <source>
        <dbReference type="Proteomes" id="UP000001460"/>
    </source>
</evidence>
<dbReference type="OrthoDB" id="343499at2759"/>
<evidence type="ECO:0000256" key="1">
    <source>
        <dbReference type="ARBA" id="ARBA00023242"/>
    </source>
</evidence>
<organism evidence="4 5">
    <name type="scientific">Cryptosporidium muris (strain RN66)</name>
    <dbReference type="NCBI Taxonomy" id="441375"/>
    <lineage>
        <taxon>Eukaryota</taxon>
        <taxon>Sar</taxon>
        <taxon>Alveolata</taxon>
        <taxon>Apicomplexa</taxon>
        <taxon>Conoidasida</taxon>
        <taxon>Coccidia</taxon>
        <taxon>Eucoccidiorida</taxon>
        <taxon>Eimeriorina</taxon>
        <taxon>Cryptosporidiidae</taxon>
        <taxon>Cryptosporidium</taxon>
    </lineage>
</organism>
<evidence type="ECO:0000256" key="2">
    <source>
        <dbReference type="SAM" id="MobiDB-lite"/>
    </source>
</evidence>
<name>B6AHD1_CRYMR</name>
<keyword evidence="5" id="KW-1185">Reference proteome</keyword>
<dbReference type="Pfam" id="PF01448">
    <property type="entry name" value="ELM2"/>
    <property type="match status" value="1"/>
</dbReference>
<sequence length="110" mass="12630">MSGSEWMKCSNTTIRVGPQYQAVIPDLISGVGKDHRQTDNVKPRNINSDKRNLQCTDNYESLPHKDEKRSISSTNIRIIKLKTRSNSDKDYNEQKVTNKCTKMNKNEVSE</sequence>
<dbReference type="Proteomes" id="UP000001460">
    <property type="component" value="Unassembled WGS sequence"/>
</dbReference>
<reference evidence="4" key="1">
    <citation type="submission" date="2008-06" db="EMBL/GenBank/DDBJ databases">
        <authorList>
            <person name="Lorenzi H."/>
            <person name="Inman J."/>
            <person name="Miller J."/>
            <person name="Schobel S."/>
            <person name="Amedeo P."/>
            <person name="Caler E.V."/>
            <person name="da Silva J."/>
        </authorList>
    </citation>
    <scope>NUCLEOTIDE SEQUENCE [LARGE SCALE GENOMIC DNA]</scope>
    <source>
        <strain evidence="4">RN66</strain>
    </source>
</reference>